<protein>
    <submittedName>
        <fullName evidence="1">Uncharacterized protein</fullName>
    </submittedName>
</protein>
<sequence length="124" mass="13641">MEASASRLSFELTELEAADRFNLSHIDSEIDVNYDNTLGENGDTGNTNNMEQFWSNAHKPLENSPGTYTKDHGGCDVRFPTFSSDDRIMGHPILLAVNMDDGFCGISIQSSSPSLYDLDSCKVV</sequence>
<reference evidence="1" key="1">
    <citation type="submission" date="2020-11" db="EMBL/GenBank/DDBJ databases">
        <authorList>
            <person name="Tran Van P."/>
        </authorList>
    </citation>
    <scope>NUCLEOTIDE SEQUENCE</scope>
</reference>
<dbReference type="AlphaFoldDB" id="A0A7R8V8U7"/>
<evidence type="ECO:0000313" key="1">
    <source>
        <dbReference type="EMBL" id="CAD7193761.1"/>
    </source>
</evidence>
<proteinExistence type="predicted"/>
<accession>A0A7R8V8U7</accession>
<gene>
    <name evidence="1" type="ORF">TDIB3V08_LOCUS201</name>
</gene>
<organism evidence="1">
    <name type="scientific">Timema douglasi</name>
    <name type="common">Walking stick</name>
    <dbReference type="NCBI Taxonomy" id="61478"/>
    <lineage>
        <taxon>Eukaryota</taxon>
        <taxon>Metazoa</taxon>
        <taxon>Ecdysozoa</taxon>
        <taxon>Arthropoda</taxon>
        <taxon>Hexapoda</taxon>
        <taxon>Insecta</taxon>
        <taxon>Pterygota</taxon>
        <taxon>Neoptera</taxon>
        <taxon>Polyneoptera</taxon>
        <taxon>Phasmatodea</taxon>
        <taxon>Timematodea</taxon>
        <taxon>Timematoidea</taxon>
        <taxon>Timematidae</taxon>
        <taxon>Timema</taxon>
    </lineage>
</organism>
<name>A0A7R8V8U7_TIMDO</name>
<dbReference type="EMBL" id="OA564307">
    <property type="protein sequence ID" value="CAD7193761.1"/>
    <property type="molecule type" value="Genomic_DNA"/>
</dbReference>